<evidence type="ECO:0008006" key="3">
    <source>
        <dbReference type="Google" id="ProtNLM"/>
    </source>
</evidence>
<gene>
    <name evidence="1" type="ORF">BLW93_03590</name>
</gene>
<dbReference type="Pfam" id="PF20095">
    <property type="entry name" value="DUF6485"/>
    <property type="match status" value="1"/>
</dbReference>
<dbReference type="Proteomes" id="UP000187408">
    <property type="component" value="Unassembled WGS sequence"/>
</dbReference>
<dbReference type="RefSeq" id="WP_076712748.1">
    <property type="nucleotide sequence ID" value="NZ_MOEN01000009.1"/>
</dbReference>
<name>A0A1R1MM13_9BACT</name>
<sequence length="78" mass="9141">MECKRDRNLEFCGCTYMACNKRGVCCECIKYHKDMGEIPGCLFPPEAEKMYDRSVEFFVKVWAEKLGYKLVKKRGIDT</sequence>
<evidence type="ECO:0000313" key="2">
    <source>
        <dbReference type="Proteomes" id="UP000187408"/>
    </source>
</evidence>
<reference evidence="1 2" key="1">
    <citation type="submission" date="2016-10" db="EMBL/GenBank/DDBJ databases">
        <title>Genome sequence of a sulfur-reducing bacterium Desulfurobacterium indicum K6013.</title>
        <authorList>
            <person name="Cao J."/>
            <person name="Shao Z."/>
            <person name="Alain K."/>
            <person name="Jebbar M."/>
        </authorList>
    </citation>
    <scope>NUCLEOTIDE SEQUENCE [LARGE SCALE GENOMIC DNA]</scope>
    <source>
        <strain evidence="1 2">K6013</strain>
    </source>
</reference>
<protein>
    <recommendedName>
        <fullName evidence="3">Cytosolic protein</fullName>
    </recommendedName>
</protein>
<dbReference type="AlphaFoldDB" id="A0A1R1MM13"/>
<evidence type="ECO:0000313" key="1">
    <source>
        <dbReference type="EMBL" id="OMH40770.1"/>
    </source>
</evidence>
<dbReference type="STRING" id="1914305.BLW93_03590"/>
<proteinExistence type="predicted"/>
<organism evidence="1 2">
    <name type="scientific">Desulfurobacterium indicum</name>
    <dbReference type="NCBI Taxonomy" id="1914305"/>
    <lineage>
        <taxon>Bacteria</taxon>
        <taxon>Pseudomonadati</taxon>
        <taxon>Aquificota</taxon>
        <taxon>Aquificia</taxon>
        <taxon>Desulfurobacteriales</taxon>
        <taxon>Desulfurobacteriaceae</taxon>
        <taxon>Desulfurobacterium</taxon>
    </lineage>
</organism>
<accession>A0A1R1MM13</accession>
<keyword evidence="2" id="KW-1185">Reference proteome</keyword>
<dbReference type="OrthoDB" id="9800443at2"/>
<dbReference type="EMBL" id="MOEN01000009">
    <property type="protein sequence ID" value="OMH40770.1"/>
    <property type="molecule type" value="Genomic_DNA"/>
</dbReference>
<comment type="caution">
    <text evidence="1">The sequence shown here is derived from an EMBL/GenBank/DDBJ whole genome shotgun (WGS) entry which is preliminary data.</text>
</comment>